<protein>
    <recommendedName>
        <fullName evidence="4">Uroporphyrinogen decarboxylase</fullName>
    </recommendedName>
</protein>
<evidence type="ECO:0000313" key="3">
    <source>
        <dbReference type="Proteomes" id="UP000095594"/>
    </source>
</evidence>
<accession>A0A174KHV7</accession>
<sequence>MFGIPVIEWVGYAASICIAISLLMTDMFKLRIINTIGCILFVIYGFNIKAYPVGVINLFIFFVNIYYIIKMKKDNKK</sequence>
<name>A0A174KHV7_9CLOT</name>
<keyword evidence="1" id="KW-0812">Transmembrane</keyword>
<dbReference type="AlphaFoldDB" id="A0A174KHV7"/>
<dbReference type="EMBL" id="CYZX01000026">
    <property type="protein sequence ID" value="CUP10371.1"/>
    <property type="molecule type" value="Genomic_DNA"/>
</dbReference>
<dbReference type="Proteomes" id="UP000095594">
    <property type="component" value="Unassembled WGS sequence"/>
</dbReference>
<feature type="transmembrane region" description="Helical" evidence="1">
    <location>
        <begin position="6"/>
        <end position="23"/>
    </location>
</feature>
<keyword evidence="1" id="KW-0472">Membrane</keyword>
<evidence type="ECO:0000256" key="1">
    <source>
        <dbReference type="SAM" id="Phobius"/>
    </source>
</evidence>
<organism evidence="2 3">
    <name type="scientific">Clostridium disporicum</name>
    <dbReference type="NCBI Taxonomy" id="84024"/>
    <lineage>
        <taxon>Bacteria</taxon>
        <taxon>Bacillati</taxon>
        <taxon>Bacillota</taxon>
        <taxon>Clostridia</taxon>
        <taxon>Eubacteriales</taxon>
        <taxon>Clostridiaceae</taxon>
        <taxon>Clostridium</taxon>
    </lineage>
</organism>
<dbReference type="OrthoDB" id="677174at2"/>
<dbReference type="RefSeq" id="WP_055267941.1">
    <property type="nucleotide sequence ID" value="NZ_CABIXQ010000026.1"/>
</dbReference>
<feature type="transmembrane region" description="Helical" evidence="1">
    <location>
        <begin position="30"/>
        <end position="46"/>
    </location>
</feature>
<proteinExistence type="predicted"/>
<evidence type="ECO:0008006" key="4">
    <source>
        <dbReference type="Google" id="ProtNLM"/>
    </source>
</evidence>
<keyword evidence="1" id="KW-1133">Transmembrane helix</keyword>
<evidence type="ECO:0000313" key="2">
    <source>
        <dbReference type="EMBL" id="CUP10371.1"/>
    </source>
</evidence>
<feature type="transmembrane region" description="Helical" evidence="1">
    <location>
        <begin position="52"/>
        <end position="69"/>
    </location>
</feature>
<gene>
    <name evidence="2" type="ORF">ERS852471_02997</name>
</gene>
<reference evidence="2 3" key="1">
    <citation type="submission" date="2015-09" db="EMBL/GenBank/DDBJ databases">
        <authorList>
            <consortium name="Pathogen Informatics"/>
        </authorList>
    </citation>
    <scope>NUCLEOTIDE SEQUENCE [LARGE SCALE GENOMIC DNA]</scope>
    <source>
        <strain evidence="2 3">2789STDY5834856</strain>
    </source>
</reference>